<gene>
    <name evidence="1" type="ORF">SAMN02745174_01430</name>
</gene>
<name>A0A1T4N692_9FUSO</name>
<protein>
    <submittedName>
        <fullName evidence="1">Uncharacterized protein</fullName>
    </submittedName>
</protein>
<sequence length="95" mass="11370">MEFKNILFKYVIKVSFKIYEELDLNILDTSLSKIFNEPELQIKTSLADNKVFCEISFENNSEYENEFIEEKIENVIYEELDLTNYYNLSFSKTIV</sequence>
<dbReference type="EMBL" id="FUWX01000010">
    <property type="protein sequence ID" value="SJZ74557.1"/>
    <property type="molecule type" value="Genomic_DNA"/>
</dbReference>
<dbReference type="AlphaFoldDB" id="A0A1T4N692"/>
<accession>A0A1T4N692</accession>
<dbReference type="Proteomes" id="UP000191153">
    <property type="component" value="Unassembled WGS sequence"/>
</dbReference>
<dbReference type="RefSeq" id="WP_078693920.1">
    <property type="nucleotide sequence ID" value="NZ_FUWX01000010.1"/>
</dbReference>
<reference evidence="1 2" key="1">
    <citation type="submission" date="2017-02" db="EMBL/GenBank/DDBJ databases">
        <authorList>
            <person name="Peterson S.W."/>
        </authorList>
    </citation>
    <scope>NUCLEOTIDE SEQUENCE [LARGE SCALE GENOMIC DNA]</scope>
    <source>
        <strain evidence="1 2">ATCC 700028</strain>
    </source>
</reference>
<evidence type="ECO:0000313" key="2">
    <source>
        <dbReference type="Proteomes" id="UP000191153"/>
    </source>
</evidence>
<evidence type="ECO:0000313" key="1">
    <source>
        <dbReference type="EMBL" id="SJZ74557.1"/>
    </source>
</evidence>
<organism evidence="1 2">
    <name type="scientific">Cetobacterium ceti</name>
    <dbReference type="NCBI Taxonomy" id="180163"/>
    <lineage>
        <taxon>Bacteria</taxon>
        <taxon>Fusobacteriati</taxon>
        <taxon>Fusobacteriota</taxon>
        <taxon>Fusobacteriia</taxon>
        <taxon>Fusobacteriales</taxon>
        <taxon>Fusobacteriaceae</taxon>
        <taxon>Cetobacterium</taxon>
    </lineage>
</organism>
<dbReference type="STRING" id="180163.SAMN02745174_01430"/>
<proteinExistence type="predicted"/>
<keyword evidence="2" id="KW-1185">Reference proteome</keyword>